<dbReference type="PATRIC" id="fig|1121015.4.peg.1731"/>
<evidence type="ECO:0000256" key="5">
    <source>
        <dbReference type="RuleBase" id="RU003513"/>
    </source>
</evidence>
<feature type="domain" description="UDP-N-acetylglucosamine 2-epimerase" evidence="6">
    <location>
        <begin position="26"/>
        <end position="363"/>
    </location>
</feature>
<proteinExistence type="inferred from homology"/>
<dbReference type="GO" id="GO:0008761">
    <property type="term" value="F:UDP-N-acetylglucosamine 2-epimerase activity"/>
    <property type="evidence" value="ECO:0007669"/>
    <property type="project" value="UniProtKB-EC"/>
</dbReference>
<sequence>MANKARILCVVGTRPEVIKMAPVILALQGSNWAQVRVIATAQHRGLLDQALADFGIVPDLDLDLMQENQTLAGLTSRLIARLDQVLADEAPDFVFAQGDTTTVFATGLCCFYRDIPFGHVEAGLRTHQRRLPFPEEMNRVFASYLATLHFAPTEAARRHLLAEGVAEQTIHLTGNTVIDALHYQVARSEDVVLPLTPGLRTVLVTAHRRESFGAPLEEICAALRELVQGHPDIEVLFPVHPNPNSGGRVRERLADVERIVLVDALDYRHFVAAMQRCHLILTDSGGVQEEAPALGKPVLVLREQTERPEAVDAGVVRLVGHDRALIVAAAGRLLDDPQAYADMARGVSPYGDGHAAGRIVAAVRALLFPDADLPS</sequence>
<dbReference type="Proteomes" id="UP000029385">
    <property type="component" value="Unassembled WGS sequence"/>
</dbReference>
<evidence type="ECO:0000313" key="8">
    <source>
        <dbReference type="Proteomes" id="UP000029385"/>
    </source>
</evidence>
<dbReference type="Gene3D" id="3.40.50.2000">
    <property type="entry name" value="Glycogen Phosphorylase B"/>
    <property type="match status" value="2"/>
</dbReference>
<comment type="catalytic activity">
    <reaction evidence="2">
        <text>UDP-N-acetyl-alpha-D-glucosamine = UDP-N-acetyl-alpha-D-mannosamine</text>
        <dbReference type="Rhea" id="RHEA:17213"/>
        <dbReference type="ChEBI" id="CHEBI:57705"/>
        <dbReference type="ChEBI" id="CHEBI:68623"/>
        <dbReference type="EC" id="5.1.3.14"/>
    </reaction>
</comment>
<evidence type="ECO:0000256" key="4">
    <source>
        <dbReference type="ARBA" id="ARBA00038858"/>
    </source>
</evidence>
<dbReference type="EMBL" id="AVCI01000006">
    <property type="protein sequence ID" value="KFN43134.1"/>
    <property type="molecule type" value="Genomic_DNA"/>
</dbReference>
<dbReference type="OrthoDB" id="9803238at2"/>
<evidence type="ECO:0000256" key="2">
    <source>
        <dbReference type="ARBA" id="ARBA00036080"/>
    </source>
</evidence>
<reference evidence="7 8" key="1">
    <citation type="submission" date="2013-09" db="EMBL/GenBank/DDBJ databases">
        <title>Genome sequencing of Arenimonas oryziterrae.</title>
        <authorList>
            <person name="Chen F."/>
            <person name="Wang G."/>
        </authorList>
    </citation>
    <scope>NUCLEOTIDE SEQUENCE [LARGE SCALE GENOMIC DNA]</scope>
    <source>
        <strain evidence="7 8">YC6267</strain>
    </source>
</reference>
<comment type="similarity">
    <text evidence="3 5">Belongs to the UDP-N-acetylglucosamine 2-epimerase family.</text>
</comment>
<dbReference type="AlphaFoldDB" id="A0A091AWU3"/>
<dbReference type="eggNOG" id="COG0381">
    <property type="taxonomic scope" value="Bacteria"/>
</dbReference>
<gene>
    <name evidence="7" type="ORF">N789_11265</name>
</gene>
<dbReference type="STRING" id="1121015.GCA_000420545_02484"/>
<name>A0A091AWU3_9GAMM</name>
<dbReference type="PANTHER" id="PTHR43174:SF2">
    <property type="entry name" value="UDP-N-ACETYLGLUCOSAMINE 2-EPIMERASE"/>
    <property type="match status" value="1"/>
</dbReference>
<dbReference type="CDD" id="cd03786">
    <property type="entry name" value="GTB_UDP-GlcNAc_2-Epimerase"/>
    <property type="match status" value="1"/>
</dbReference>
<protein>
    <recommendedName>
        <fullName evidence="4">UDP-N-acetylglucosamine 2-epimerase (non-hydrolyzing)</fullName>
        <ecNumber evidence="4">5.1.3.14</ecNumber>
    </recommendedName>
</protein>
<organism evidence="7 8">
    <name type="scientific">Arenimonas oryziterrae DSM 21050 = YC6267</name>
    <dbReference type="NCBI Taxonomy" id="1121015"/>
    <lineage>
        <taxon>Bacteria</taxon>
        <taxon>Pseudomonadati</taxon>
        <taxon>Pseudomonadota</taxon>
        <taxon>Gammaproteobacteria</taxon>
        <taxon>Lysobacterales</taxon>
        <taxon>Lysobacteraceae</taxon>
        <taxon>Arenimonas</taxon>
    </lineage>
</organism>
<dbReference type="PANTHER" id="PTHR43174">
    <property type="entry name" value="UDP-N-ACETYLGLUCOSAMINE 2-EPIMERASE"/>
    <property type="match status" value="1"/>
</dbReference>
<evidence type="ECO:0000256" key="3">
    <source>
        <dbReference type="ARBA" id="ARBA00038209"/>
    </source>
</evidence>
<comment type="caution">
    <text evidence="7">The sequence shown here is derived from an EMBL/GenBank/DDBJ whole genome shotgun (WGS) entry which is preliminary data.</text>
</comment>
<dbReference type="SUPFAM" id="SSF53756">
    <property type="entry name" value="UDP-Glycosyltransferase/glycogen phosphorylase"/>
    <property type="match status" value="1"/>
</dbReference>
<evidence type="ECO:0000256" key="1">
    <source>
        <dbReference type="ARBA" id="ARBA00023235"/>
    </source>
</evidence>
<keyword evidence="1 5" id="KW-0413">Isomerase</keyword>
<keyword evidence="8" id="KW-1185">Reference proteome</keyword>
<accession>A0A091AWU3</accession>
<dbReference type="NCBIfam" id="TIGR00236">
    <property type="entry name" value="wecB"/>
    <property type="match status" value="1"/>
</dbReference>
<evidence type="ECO:0000313" key="7">
    <source>
        <dbReference type="EMBL" id="KFN43134.1"/>
    </source>
</evidence>
<dbReference type="InterPro" id="IPR003331">
    <property type="entry name" value="UDP_GlcNAc_Epimerase_2_dom"/>
</dbReference>
<dbReference type="EC" id="5.1.3.14" evidence="4"/>
<dbReference type="Pfam" id="PF02350">
    <property type="entry name" value="Epimerase_2"/>
    <property type="match status" value="1"/>
</dbReference>
<dbReference type="InterPro" id="IPR029767">
    <property type="entry name" value="WecB-like"/>
</dbReference>
<evidence type="ECO:0000259" key="6">
    <source>
        <dbReference type="Pfam" id="PF02350"/>
    </source>
</evidence>